<comment type="caution">
    <text evidence="2">The sequence shown here is derived from an EMBL/GenBank/DDBJ whole genome shotgun (WGS) entry which is preliminary data.</text>
</comment>
<dbReference type="OrthoDB" id="10468991at2759"/>
<keyword evidence="3" id="KW-1185">Reference proteome</keyword>
<feature type="compositionally biased region" description="Polar residues" evidence="1">
    <location>
        <begin position="48"/>
        <end position="59"/>
    </location>
</feature>
<dbReference type="AlphaFoldDB" id="A0A9J6A8C6"/>
<proteinExistence type="predicted"/>
<evidence type="ECO:0000313" key="2">
    <source>
        <dbReference type="EMBL" id="KAG5620531.1"/>
    </source>
</evidence>
<sequence>MPVDEQCEKKDEESGGDEREVHRRSDNMLLEVGDCVVYEDVSEAGNGDESQARNVSENGDGNEFEARHGNVSEAQDGDGGDDDESETQAMVIDNN</sequence>
<reference evidence="2 3" key="1">
    <citation type="submission" date="2020-09" db="EMBL/GenBank/DDBJ databases">
        <title>De no assembly of potato wild relative species, Solanum commersonii.</title>
        <authorList>
            <person name="Cho K."/>
        </authorList>
    </citation>
    <scope>NUCLEOTIDE SEQUENCE [LARGE SCALE GENOMIC DNA]</scope>
    <source>
        <strain evidence="2">LZ3.2</strain>
        <tissue evidence="2">Leaf</tissue>
    </source>
</reference>
<name>A0A9J6A8C6_SOLCO</name>
<accession>A0A9J6A8C6</accession>
<evidence type="ECO:0000313" key="3">
    <source>
        <dbReference type="Proteomes" id="UP000824120"/>
    </source>
</evidence>
<feature type="compositionally biased region" description="Acidic residues" evidence="1">
    <location>
        <begin position="75"/>
        <end position="86"/>
    </location>
</feature>
<feature type="region of interest" description="Disordered" evidence="1">
    <location>
        <begin position="1"/>
        <end position="27"/>
    </location>
</feature>
<dbReference type="Proteomes" id="UP000824120">
    <property type="component" value="Chromosome 2"/>
</dbReference>
<dbReference type="EMBL" id="JACXVP010000002">
    <property type="protein sequence ID" value="KAG5620531.1"/>
    <property type="molecule type" value="Genomic_DNA"/>
</dbReference>
<organism evidence="2 3">
    <name type="scientific">Solanum commersonii</name>
    <name type="common">Commerson's wild potato</name>
    <name type="synonym">Commerson's nightshade</name>
    <dbReference type="NCBI Taxonomy" id="4109"/>
    <lineage>
        <taxon>Eukaryota</taxon>
        <taxon>Viridiplantae</taxon>
        <taxon>Streptophyta</taxon>
        <taxon>Embryophyta</taxon>
        <taxon>Tracheophyta</taxon>
        <taxon>Spermatophyta</taxon>
        <taxon>Magnoliopsida</taxon>
        <taxon>eudicotyledons</taxon>
        <taxon>Gunneridae</taxon>
        <taxon>Pentapetalae</taxon>
        <taxon>asterids</taxon>
        <taxon>lamiids</taxon>
        <taxon>Solanales</taxon>
        <taxon>Solanaceae</taxon>
        <taxon>Solanoideae</taxon>
        <taxon>Solaneae</taxon>
        <taxon>Solanum</taxon>
    </lineage>
</organism>
<feature type="compositionally biased region" description="Basic and acidic residues" evidence="1">
    <location>
        <begin position="1"/>
        <end position="26"/>
    </location>
</feature>
<gene>
    <name evidence="2" type="ORF">H5410_005749</name>
</gene>
<feature type="region of interest" description="Disordered" evidence="1">
    <location>
        <begin position="43"/>
        <end position="95"/>
    </location>
</feature>
<evidence type="ECO:0000256" key="1">
    <source>
        <dbReference type="SAM" id="MobiDB-lite"/>
    </source>
</evidence>
<protein>
    <submittedName>
        <fullName evidence="2">Uncharacterized protein</fullName>
    </submittedName>
</protein>